<reference evidence="10" key="1">
    <citation type="submission" date="2015-07" db="EMBL/GenBank/DDBJ databases">
        <title>Near-Complete Genome Sequence of the Cellulolytic Bacterium Bacteroides (Pseudobacteroides) cellulosolvens ATCC 35603.</title>
        <authorList>
            <person name="Dassa B."/>
            <person name="Utturkar S.M."/>
            <person name="Klingeman D.M."/>
            <person name="Hurt R.A."/>
            <person name="Keller M."/>
            <person name="Xu J."/>
            <person name="Reddy Y.H.K."/>
            <person name="Borovok I."/>
            <person name="Grinberg I.R."/>
            <person name="Lamed R."/>
            <person name="Zhivin O."/>
            <person name="Bayer E.A."/>
            <person name="Brown S.D."/>
        </authorList>
    </citation>
    <scope>NUCLEOTIDE SEQUENCE [LARGE SCALE GENOMIC DNA]</scope>
    <source>
        <strain evidence="10">DSM 2933</strain>
    </source>
</reference>
<keyword evidence="5 8" id="KW-1133">Transmembrane helix</keyword>
<evidence type="ECO:0000256" key="3">
    <source>
        <dbReference type="ARBA" id="ARBA00022475"/>
    </source>
</evidence>
<evidence type="ECO:0000256" key="7">
    <source>
        <dbReference type="ARBA" id="ARBA00023136"/>
    </source>
</evidence>
<evidence type="ECO:0000256" key="6">
    <source>
        <dbReference type="ARBA" id="ARBA00023065"/>
    </source>
</evidence>
<evidence type="ECO:0000256" key="1">
    <source>
        <dbReference type="ARBA" id="ARBA00004651"/>
    </source>
</evidence>
<feature type="transmembrane region" description="Helical" evidence="8">
    <location>
        <begin position="120"/>
        <end position="142"/>
    </location>
</feature>
<dbReference type="Pfam" id="PF02386">
    <property type="entry name" value="TrkH"/>
    <property type="match status" value="1"/>
</dbReference>
<evidence type="ECO:0000313" key="10">
    <source>
        <dbReference type="Proteomes" id="UP000036923"/>
    </source>
</evidence>
<dbReference type="GO" id="GO:0005886">
    <property type="term" value="C:plasma membrane"/>
    <property type="evidence" value="ECO:0007669"/>
    <property type="project" value="UniProtKB-SubCell"/>
</dbReference>
<sequence precursor="true">MTELSKVTTTILMFIGGAPGSTAGGIKVTTFSIILIAIISQIRGSNPVVFNNSISFTALSRAIAIIGLAAIWVIVVTTLILVVEGDKHRFLNIFYEVTSAFGTVGLSAANTPDLHIFSKILLMITMFIGRVGPVSFAIAITINNNMDKDRIYPEGKVIVG</sequence>
<organism evidence="9 10">
    <name type="scientific">Pseudobacteroides cellulosolvens ATCC 35603 = DSM 2933</name>
    <dbReference type="NCBI Taxonomy" id="398512"/>
    <lineage>
        <taxon>Bacteria</taxon>
        <taxon>Bacillati</taxon>
        <taxon>Bacillota</taxon>
        <taxon>Clostridia</taxon>
        <taxon>Eubacteriales</taxon>
        <taxon>Oscillospiraceae</taxon>
        <taxon>Pseudobacteroides</taxon>
    </lineage>
</organism>
<evidence type="ECO:0000256" key="4">
    <source>
        <dbReference type="ARBA" id="ARBA00022692"/>
    </source>
</evidence>
<dbReference type="InterPro" id="IPR003445">
    <property type="entry name" value="Cat_transpt"/>
</dbReference>
<keyword evidence="7 8" id="KW-0472">Membrane</keyword>
<feature type="transmembrane region" description="Helical" evidence="8">
    <location>
        <begin position="90"/>
        <end position="108"/>
    </location>
</feature>
<feature type="transmembrane region" description="Helical" evidence="8">
    <location>
        <begin position="12"/>
        <end position="42"/>
    </location>
</feature>
<evidence type="ECO:0000313" key="9">
    <source>
        <dbReference type="EMBL" id="KNY25121.1"/>
    </source>
</evidence>
<accession>A0A0L6JGX8</accession>
<dbReference type="GO" id="GO:0030001">
    <property type="term" value="P:metal ion transport"/>
    <property type="evidence" value="ECO:0007669"/>
    <property type="project" value="UniProtKB-ARBA"/>
</dbReference>
<evidence type="ECO:0000256" key="5">
    <source>
        <dbReference type="ARBA" id="ARBA00022989"/>
    </source>
</evidence>
<dbReference type="GO" id="GO:0008324">
    <property type="term" value="F:monoatomic cation transmembrane transporter activity"/>
    <property type="evidence" value="ECO:0007669"/>
    <property type="project" value="InterPro"/>
</dbReference>
<dbReference type="PATRIC" id="fig|398512.5.peg.397"/>
<keyword evidence="3" id="KW-1003">Cell membrane</keyword>
<dbReference type="STRING" id="398512.Bccel_0378"/>
<protein>
    <submittedName>
        <fullName evidence="9">Cation transporter</fullName>
    </submittedName>
</protein>
<dbReference type="AlphaFoldDB" id="A0A0L6JGX8"/>
<dbReference type="PANTHER" id="PTHR32024:SF1">
    <property type="entry name" value="KTR SYSTEM POTASSIUM UPTAKE PROTEIN B"/>
    <property type="match status" value="1"/>
</dbReference>
<evidence type="ECO:0000256" key="2">
    <source>
        <dbReference type="ARBA" id="ARBA00022448"/>
    </source>
</evidence>
<gene>
    <name evidence="9" type="ORF">Bccel_0378</name>
</gene>
<keyword evidence="10" id="KW-1185">Reference proteome</keyword>
<proteinExistence type="predicted"/>
<comment type="caution">
    <text evidence="9">The sequence shown here is derived from an EMBL/GenBank/DDBJ whole genome shotgun (WGS) entry which is preliminary data.</text>
</comment>
<feature type="transmembrane region" description="Helical" evidence="8">
    <location>
        <begin position="62"/>
        <end position="83"/>
    </location>
</feature>
<dbReference type="EMBL" id="LGTC01000001">
    <property type="protein sequence ID" value="KNY25121.1"/>
    <property type="molecule type" value="Genomic_DNA"/>
</dbReference>
<name>A0A0L6JGX8_9FIRM</name>
<keyword evidence="2" id="KW-0813">Transport</keyword>
<dbReference type="PANTHER" id="PTHR32024">
    <property type="entry name" value="TRK SYSTEM POTASSIUM UPTAKE PROTEIN TRKG-RELATED"/>
    <property type="match status" value="1"/>
</dbReference>
<comment type="subcellular location">
    <subcellularLocation>
        <location evidence="1">Cell membrane</location>
        <topology evidence="1">Multi-pass membrane protein</topology>
    </subcellularLocation>
</comment>
<keyword evidence="6" id="KW-0406">Ion transport</keyword>
<dbReference type="Proteomes" id="UP000036923">
    <property type="component" value="Unassembled WGS sequence"/>
</dbReference>
<keyword evidence="4 8" id="KW-0812">Transmembrane</keyword>
<evidence type="ECO:0000256" key="8">
    <source>
        <dbReference type="SAM" id="Phobius"/>
    </source>
</evidence>